<dbReference type="InterPro" id="IPR022251">
    <property type="entry name" value="DUF3774_wound-induced"/>
</dbReference>
<dbReference type="Pfam" id="PF12609">
    <property type="entry name" value="DUF3774"/>
    <property type="match status" value="1"/>
</dbReference>
<dbReference type="Gramene" id="CDP14681">
    <property type="protein sequence ID" value="CDP14681"/>
    <property type="gene ID" value="GSCOC_T00042092001"/>
</dbReference>
<dbReference type="EMBL" id="HG739175">
    <property type="protein sequence ID" value="CDP14681.1"/>
    <property type="molecule type" value="Genomic_DNA"/>
</dbReference>
<dbReference type="OrthoDB" id="691528at2759"/>
<dbReference type="PhylomeDB" id="A0A068V251"/>
<organism evidence="2 3">
    <name type="scientific">Coffea canephora</name>
    <name type="common">Robusta coffee</name>
    <dbReference type="NCBI Taxonomy" id="49390"/>
    <lineage>
        <taxon>Eukaryota</taxon>
        <taxon>Viridiplantae</taxon>
        <taxon>Streptophyta</taxon>
        <taxon>Embryophyta</taxon>
        <taxon>Tracheophyta</taxon>
        <taxon>Spermatophyta</taxon>
        <taxon>Magnoliopsida</taxon>
        <taxon>eudicotyledons</taxon>
        <taxon>Gunneridae</taxon>
        <taxon>Pentapetalae</taxon>
        <taxon>asterids</taxon>
        <taxon>lamiids</taxon>
        <taxon>Gentianales</taxon>
        <taxon>Rubiaceae</taxon>
        <taxon>Ixoroideae</taxon>
        <taxon>Gardenieae complex</taxon>
        <taxon>Bertiereae - Coffeeae clade</taxon>
        <taxon>Coffeeae</taxon>
        <taxon>Coffea</taxon>
    </lineage>
</organism>
<gene>
    <name evidence="2" type="ORF">GSCOC_T00042092001</name>
</gene>
<protein>
    <recommendedName>
        <fullName evidence="4">Wound-responsive family protein</fullName>
    </recommendedName>
</protein>
<feature type="compositionally biased region" description="Low complexity" evidence="1">
    <location>
        <begin position="50"/>
        <end position="62"/>
    </location>
</feature>
<keyword evidence="3" id="KW-1185">Reference proteome</keyword>
<feature type="region of interest" description="Disordered" evidence="1">
    <location>
        <begin position="50"/>
        <end position="71"/>
    </location>
</feature>
<dbReference type="STRING" id="49390.A0A068V251"/>
<proteinExistence type="predicted"/>
<dbReference type="AlphaFoldDB" id="A0A068V251"/>
<accession>A0A068V251</accession>
<evidence type="ECO:0000256" key="1">
    <source>
        <dbReference type="SAM" id="MobiDB-lite"/>
    </source>
</evidence>
<name>A0A068V251_COFCA</name>
<evidence type="ECO:0000313" key="2">
    <source>
        <dbReference type="EMBL" id="CDP14681.1"/>
    </source>
</evidence>
<dbReference type="PANTHER" id="PTHR33090">
    <property type="entry name" value="DUF3774 DOMAIN PROTEIN-RELATED"/>
    <property type="match status" value="1"/>
</dbReference>
<dbReference type="FunCoup" id="A0A068V251">
    <property type="interactions" value="542"/>
</dbReference>
<evidence type="ECO:0000313" key="3">
    <source>
        <dbReference type="Proteomes" id="UP000295252"/>
    </source>
</evidence>
<reference evidence="3" key="1">
    <citation type="journal article" date="2014" name="Science">
        <title>The coffee genome provides insight into the convergent evolution of caffeine biosynthesis.</title>
        <authorList>
            <person name="Denoeud F."/>
            <person name="Carretero-Paulet L."/>
            <person name="Dereeper A."/>
            <person name="Droc G."/>
            <person name="Guyot R."/>
            <person name="Pietrella M."/>
            <person name="Zheng C."/>
            <person name="Alberti A."/>
            <person name="Anthony F."/>
            <person name="Aprea G."/>
            <person name="Aury J.M."/>
            <person name="Bento P."/>
            <person name="Bernard M."/>
            <person name="Bocs S."/>
            <person name="Campa C."/>
            <person name="Cenci A."/>
            <person name="Combes M.C."/>
            <person name="Crouzillat D."/>
            <person name="Da Silva C."/>
            <person name="Daddiego L."/>
            <person name="De Bellis F."/>
            <person name="Dussert S."/>
            <person name="Garsmeur O."/>
            <person name="Gayraud T."/>
            <person name="Guignon V."/>
            <person name="Jahn K."/>
            <person name="Jamilloux V."/>
            <person name="Joet T."/>
            <person name="Labadie K."/>
            <person name="Lan T."/>
            <person name="Leclercq J."/>
            <person name="Lepelley M."/>
            <person name="Leroy T."/>
            <person name="Li L.T."/>
            <person name="Librado P."/>
            <person name="Lopez L."/>
            <person name="Munoz A."/>
            <person name="Noel B."/>
            <person name="Pallavicini A."/>
            <person name="Perrotta G."/>
            <person name="Poncet V."/>
            <person name="Pot D."/>
            <person name="Priyono X."/>
            <person name="Rigoreau M."/>
            <person name="Rouard M."/>
            <person name="Rozas J."/>
            <person name="Tranchant-Dubreuil C."/>
            <person name="VanBuren R."/>
            <person name="Zhang Q."/>
            <person name="Andrade A.C."/>
            <person name="Argout X."/>
            <person name="Bertrand B."/>
            <person name="de Kochko A."/>
            <person name="Graziosi G."/>
            <person name="Henry R.J."/>
            <person name="Jayarama X."/>
            <person name="Ming R."/>
            <person name="Nagai C."/>
            <person name="Rounsley S."/>
            <person name="Sankoff D."/>
            <person name="Giuliano G."/>
            <person name="Albert V.A."/>
            <person name="Wincker P."/>
            <person name="Lashermes P."/>
        </authorList>
    </citation>
    <scope>NUCLEOTIDE SEQUENCE [LARGE SCALE GENOMIC DNA]</scope>
    <source>
        <strain evidence="3">cv. DH200-94</strain>
    </source>
</reference>
<dbReference type="Proteomes" id="UP000295252">
    <property type="component" value="Chromosome VII"/>
</dbReference>
<sequence>MSSTSRAWIAALSVGAVEAMKDQGLNRWNHTMRSVHQLAKNNLRSLSQTKQLSSSALASSSSEAKDQEKLKKSEESLRKVMYLSCWGPN</sequence>
<dbReference type="InParanoid" id="A0A068V251"/>
<evidence type="ECO:0008006" key="4">
    <source>
        <dbReference type="Google" id="ProtNLM"/>
    </source>
</evidence>
<dbReference type="OMA" id="GICTWIY"/>